<evidence type="ECO:0000259" key="5">
    <source>
        <dbReference type="PROSITE" id="PS51635"/>
    </source>
</evidence>
<gene>
    <name evidence="6" type="ORF">UC35_06175</name>
</gene>
<dbReference type="GO" id="GO:0016787">
    <property type="term" value="F:hydrolase activity"/>
    <property type="evidence" value="ECO:0007669"/>
    <property type="project" value="UniProtKB-UniRule"/>
</dbReference>
<name>A0A127JRH0_9BURK</name>
<protein>
    <recommendedName>
        <fullName evidence="5">PNPLA domain-containing protein</fullName>
    </recommendedName>
</protein>
<keyword evidence="3 4" id="KW-0443">Lipid metabolism</keyword>
<feature type="domain" description="PNPLA" evidence="5">
    <location>
        <begin position="20"/>
        <end position="217"/>
    </location>
</feature>
<dbReference type="InterPro" id="IPR016035">
    <property type="entry name" value="Acyl_Trfase/lysoPLipase"/>
</dbReference>
<feature type="active site" description="Nucleophile" evidence="4">
    <location>
        <position position="54"/>
    </location>
</feature>
<dbReference type="Proteomes" id="UP000070433">
    <property type="component" value="Chromosome"/>
</dbReference>
<evidence type="ECO:0000256" key="3">
    <source>
        <dbReference type="ARBA" id="ARBA00023098"/>
    </source>
</evidence>
<feature type="active site" description="Proton acceptor" evidence="4">
    <location>
        <position position="204"/>
    </location>
</feature>
<reference evidence="6 7" key="1">
    <citation type="journal article" date="2014" name="Int. J. Syst. Evol. Microbiol.">
        <title>Ramlibacter solisilvae sp. nov., isolated from forest soil, and emended description of the genus Ramlibacter.</title>
        <authorList>
            <person name="Lee H.J."/>
            <person name="Lee S.H."/>
            <person name="Lee S.S."/>
            <person name="Lee J.S."/>
            <person name="Kim Y."/>
            <person name="Kim S.C."/>
            <person name="Jeon C.O."/>
        </authorList>
    </citation>
    <scope>NUCLEOTIDE SEQUENCE [LARGE SCALE GENOMIC DNA]</scope>
    <source>
        <strain evidence="6 7">5-10</strain>
    </source>
</reference>
<dbReference type="SUPFAM" id="SSF52151">
    <property type="entry name" value="FabD/lysophospholipase-like"/>
    <property type="match status" value="1"/>
</dbReference>
<dbReference type="AlphaFoldDB" id="A0A127JRH0"/>
<dbReference type="GO" id="GO:0016042">
    <property type="term" value="P:lipid catabolic process"/>
    <property type="evidence" value="ECO:0007669"/>
    <property type="project" value="UniProtKB-UniRule"/>
</dbReference>
<proteinExistence type="predicted"/>
<keyword evidence="2 4" id="KW-0442">Lipid degradation</keyword>
<dbReference type="Gene3D" id="3.40.1090.10">
    <property type="entry name" value="Cytosolic phospholipase A2 catalytic domain"/>
    <property type="match status" value="2"/>
</dbReference>
<dbReference type="OrthoDB" id="9770965at2"/>
<dbReference type="InterPro" id="IPR050301">
    <property type="entry name" value="NTE"/>
</dbReference>
<dbReference type="PANTHER" id="PTHR14226">
    <property type="entry name" value="NEUROPATHY TARGET ESTERASE/SWISS CHEESE D.MELANOGASTER"/>
    <property type="match status" value="1"/>
</dbReference>
<dbReference type="PROSITE" id="PS51635">
    <property type="entry name" value="PNPLA"/>
    <property type="match status" value="1"/>
</dbReference>
<evidence type="ECO:0000313" key="7">
    <source>
        <dbReference type="Proteomes" id="UP000070433"/>
    </source>
</evidence>
<feature type="short sequence motif" description="GXGXXG" evidence="4">
    <location>
        <begin position="24"/>
        <end position="29"/>
    </location>
</feature>
<organism evidence="6 7">
    <name type="scientific">Ramlibacter tataouinensis</name>
    <dbReference type="NCBI Taxonomy" id="94132"/>
    <lineage>
        <taxon>Bacteria</taxon>
        <taxon>Pseudomonadati</taxon>
        <taxon>Pseudomonadota</taxon>
        <taxon>Betaproteobacteria</taxon>
        <taxon>Burkholderiales</taxon>
        <taxon>Comamonadaceae</taxon>
        <taxon>Ramlibacter</taxon>
    </lineage>
</organism>
<dbReference type="PANTHER" id="PTHR14226:SF78">
    <property type="entry name" value="SLR0060 PROTEIN"/>
    <property type="match status" value="1"/>
</dbReference>
<dbReference type="Pfam" id="PF01734">
    <property type="entry name" value="Patatin"/>
    <property type="match status" value="1"/>
</dbReference>
<feature type="short sequence motif" description="GXSXG" evidence="4">
    <location>
        <begin position="52"/>
        <end position="56"/>
    </location>
</feature>
<keyword evidence="1 4" id="KW-0378">Hydrolase</keyword>
<dbReference type="RefSeq" id="WP_061497218.1">
    <property type="nucleotide sequence ID" value="NZ_CP010951.1"/>
</dbReference>
<evidence type="ECO:0000256" key="4">
    <source>
        <dbReference type="PROSITE-ProRule" id="PRU01161"/>
    </source>
</evidence>
<evidence type="ECO:0000313" key="6">
    <source>
        <dbReference type="EMBL" id="AMO22547.1"/>
    </source>
</evidence>
<dbReference type="InterPro" id="IPR002641">
    <property type="entry name" value="PNPLA_dom"/>
</dbReference>
<keyword evidence="7" id="KW-1185">Reference proteome</keyword>
<feature type="short sequence motif" description="DGA/G" evidence="4">
    <location>
        <begin position="204"/>
        <end position="206"/>
    </location>
</feature>
<sequence length="353" mass="38384">MATRKKKPTSLAGPGAPLDLALQGGGSHGAFTWGVLDRLLDDQTLAIDGACGTSAGALNAAVMATGWAEGGRSGAKAALRAFWLDVAEQGSCFGGSGPARTGIAASNLVDNPLYLWSQQFLHTFSPYQFNPLDINPLRKVVLRHVREEALRKGPLAVFVTATAVRTGQPRIFHRDDLSIDALLASACLPQLFRAVVIDGEPYWDGGYSGNPAIWPLIYETPALDVMLVKINPLVRPETPDTSGEIADRVNEITFNASLVSEMRAISFVQRLMREGRLGEGEYKYLRLHMIADEQHLGQLHPSSKLNTERRFLEALFDLGYAAAHGWLARHRADIGVRSTFDPAETFLAPRSVP</sequence>
<dbReference type="EMBL" id="CP010951">
    <property type="protein sequence ID" value="AMO22547.1"/>
    <property type="molecule type" value="Genomic_DNA"/>
</dbReference>
<evidence type="ECO:0000256" key="2">
    <source>
        <dbReference type="ARBA" id="ARBA00022963"/>
    </source>
</evidence>
<dbReference type="PATRIC" id="fig|94132.3.peg.1247"/>
<accession>A0A127JRH0</accession>
<evidence type="ECO:0000256" key="1">
    <source>
        <dbReference type="ARBA" id="ARBA00022801"/>
    </source>
</evidence>